<accession>A0A9D2IIL8</accession>
<comment type="cofactor">
    <cofactor evidence="1 8">
        <name>FAD</name>
        <dbReference type="ChEBI" id="CHEBI:57692"/>
    </cofactor>
</comment>
<proteinExistence type="inferred from homology"/>
<dbReference type="PANTHER" id="PTHR45754">
    <property type="entry name" value="METHYLENETETRAHYDROFOLATE REDUCTASE"/>
    <property type="match status" value="1"/>
</dbReference>
<comment type="pathway">
    <text evidence="2 8">One-carbon metabolism; tetrahydrofolate interconversion.</text>
</comment>
<dbReference type="SUPFAM" id="SSF51730">
    <property type="entry name" value="FAD-linked oxidoreductase"/>
    <property type="match status" value="1"/>
</dbReference>
<dbReference type="GO" id="GO:0106312">
    <property type="term" value="F:methylenetetrahydrofolate reductase (NADH) activity"/>
    <property type="evidence" value="ECO:0007669"/>
    <property type="project" value="UniProtKB-EC"/>
</dbReference>
<gene>
    <name evidence="9" type="ORF">H9726_04430</name>
</gene>
<evidence type="ECO:0000256" key="2">
    <source>
        <dbReference type="ARBA" id="ARBA00004777"/>
    </source>
</evidence>
<dbReference type="PANTHER" id="PTHR45754:SF3">
    <property type="entry name" value="METHYLENETETRAHYDROFOLATE REDUCTASE (NADPH)"/>
    <property type="match status" value="1"/>
</dbReference>
<dbReference type="AlphaFoldDB" id="A0A9D2IIL8"/>
<reference evidence="9" key="1">
    <citation type="journal article" date="2021" name="PeerJ">
        <title>Extensive microbial diversity within the chicken gut microbiome revealed by metagenomics and culture.</title>
        <authorList>
            <person name="Gilroy R."/>
            <person name="Ravi A."/>
            <person name="Getino M."/>
            <person name="Pursley I."/>
            <person name="Horton D.L."/>
            <person name="Alikhan N.F."/>
            <person name="Baker D."/>
            <person name="Gharbi K."/>
            <person name="Hall N."/>
            <person name="Watson M."/>
            <person name="Adriaenssens E.M."/>
            <person name="Foster-Nyarko E."/>
            <person name="Jarju S."/>
            <person name="Secka A."/>
            <person name="Antonio M."/>
            <person name="Oren A."/>
            <person name="Chaudhuri R.R."/>
            <person name="La Ragione R."/>
            <person name="Hildebrand F."/>
            <person name="Pallen M.J."/>
        </authorList>
    </citation>
    <scope>NUCLEOTIDE SEQUENCE</scope>
    <source>
        <strain evidence="9">CHK192-19661</strain>
    </source>
</reference>
<evidence type="ECO:0000256" key="6">
    <source>
        <dbReference type="ARBA" id="ARBA00023002"/>
    </source>
</evidence>
<reference evidence="9" key="2">
    <citation type="submission" date="2021-04" db="EMBL/GenBank/DDBJ databases">
        <authorList>
            <person name="Gilroy R."/>
        </authorList>
    </citation>
    <scope>NUCLEOTIDE SEQUENCE</scope>
    <source>
        <strain evidence="9">CHK192-19661</strain>
    </source>
</reference>
<keyword evidence="6 8" id="KW-0560">Oxidoreductase</keyword>
<dbReference type="Pfam" id="PF02219">
    <property type="entry name" value="MTHFR"/>
    <property type="match status" value="1"/>
</dbReference>
<comment type="catalytic activity">
    <reaction evidence="7">
        <text>(6S)-5-methyl-5,6,7,8-tetrahydrofolate + NAD(+) = (6R)-5,10-methylene-5,6,7,8-tetrahydrofolate + NADH + H(+)</text>
        <dbReference type="Rhea" id="RHEA:19821"/>
        <dbReference type="ChEBI" id="CHEBI:15378"/>
        <dbReference type="ChEBI" id="CHEBI:15636"/>
        <dbReference type="ChEBI" id="CHEBI:18608"/>
        <dbReference type="ChEBI" id="CHEBI:57540"/>
        <dbReference type="ChEBI" id="CHEBI:57945"/>
        <dbReference type="EC" id="1.5.1.54"/>
    </reaction>
    <physiologicalReaction direction="right-to-left" evidence="7">
        <dbReference type="Rhea" id="RHEA:19823"/>
    </physiologicalReaction>
</comment>
<dbReference type="InterPro" id="IPR029041">
    <property type="entry name" value="FAD-linked_oxidoreductase-like"/>
</dbReference>
<name>A0A9D2IIL8_9FIRM</name>
<keyword evidence="4 8" id="KW-0285">Flavoprotein</keyword>
<evidence type="ECO:0000256" key="8">
    <source>
        <dbReference type="RuleBase" id="RU003862"/>
    </source>
</evidence>
<evidence type="ECO:0000313" key="10">
    <source>
        <dbReference type="Proteomes" id="UP000824025"/>
    </source>
</evidence>
<dbReference type="GO" id="GO:0071949">
    <property type="term" value="F:FAD binding"/>
    <property type="evidence" value="ECO:0007669"/>
    <property type="project" value="TreeGrafter"/>
</dbReference>
<evidence type="ECO:0000313" key="9">
    <source>
        <dbReference type="EMBL" id="HIZ09718.1"/>
    </source>
</evidence>
<protein>
    <recommendedName>
        <fullName evidence="8">Methylenetetrahydrofolate reductase</fullName>
    </recommendedName>
</protein>
<evidence type="ECO:0000256" key="1">
    <source>
        <dbReference type="ARBA" id="ARBA00001974"/>
    </source>
</evidence>
<comment type="similarity">
    <text evidence="3 8">Belongs to the methylenetetrahydrofolate reductase family.</text>
</comment>
<dbReference type="GO" id="GO:0035999">
    <property type="term" value="P:tetrahydrofolate interconversion"/>
    <property type="evidence" value="ECO:0007669"/>
    <property type="project" value="TreeGrafter"/>
</dbReference>
<evidence type="ECO:0000256" key="3">
    <source>
        <dbReference type="ARBA" id="ARBA00006743"/>
    </source>
</evidence>
<dbReference type="GO" id="GO:0005829">
    <property type="term" value="C:cytosol"/>
    <property type="evidence" value="ECO:0007669"/>
    <property type="project" value="TreeGrafter"/>
</dbReference>
<dbReference type="Proteomes" id="UP000824025">
    <property type="component" value="Unassembled WGS sequence"/>
</dbReference>
<dbReference type="Gene3D" id="3.20.20.220">
    <property type="match status" value="1"/>
</dbReference>
<dbReference type="InterPro" id="IPR003171">
    <property type="entry name" value="Mehydrof_redctse-like"/>
</dbReference>
<sequence length="296" mass="31210">MKISGIFEKKKALLSFEIFPPKPTADAAAVNGTIAELAALRPDYISVTCSAGGSGNARTCEIAQTVRACGVEPLAHVTCIHAGRESVRGTLDGLKDAGIENVLALRGDRIAGAKESADFAHASDLVRFIRAGWDFDIAAACYPEGHPESPDLPADIRHLKEKVDAGATHLNTQLFFDDEDFFRFRDLLAAAGIAVPVQAGIMPLVKKSHVDRIIALSGAKIPARLSRMISRFYDKPEALAEAGIAYATEQAIDLLSAGVCGVHLYVMNNAAVAKRIAGALAPVLAEINGGGDAGRP</sequence>
<dbReference type="EMBL" id="DXCF01000021">
    <property type="protein sequence ID" value="HIZ09718.1"/>
    <property type="molecule type" value="Genomic_DNA"/>
</dbReference>
<dbReference type="GO" id="GO:0009086">
    <property type="term" value="P:methionine biosynthetic process"/>
    <property type="evidence" value="ECO:0007669"/>
    <property type="project" value="TreeGrafter"/>
</dbReference>
<evidence type="ECO:0000256" key="7">
    <source>
        <dbReference type="ARBA" id="ARBA00048628"/>
    </source>
</evidence>
<evidence type="ECO:0000256" key="5">
    <source>
        <dbReference type="ARBA" id="ARBA00022827"/>
    </source>
</evidence>
<evidence type="ECO:0000256" key="4">
    <source>
        <dbReference type="ARBA" id="ARBA00022630"/>
    </source>
</evidence>
<organism evidence="9 10">
    <name type="scientific">Candidatus Borkfalkia avicola</name>
    <dbReference type="NCBI Taxonomy" id="2838503"/>
    <lineage>
        <taxon>Bacteria</taxon>
        <taxon>Bacillati</taxon>
        <taxon>Bacillota</taxon>
        <taxon>Clostridia</taxon>
        <taxon>Christensenellales</taxon>
        <taxon>Christensenellaceae</taxon>
        <taxon>Candidatus Borkfalkia</taxon>
    </lineage>
</organism>
<keyword evidence="5 8" id="KW-0274">FAD</keyword>
<comment type="caution">
    <text evidence="9">The sequence shown here is derived from an EMBL/GenBank/DDBJ whole genome shotgun (WGS) entry which is preliminary data.</text>
</comment>
<dbReference type="CDD" id="cd00537">
    <property type="entry name" value="MTHFR"/>
    <property type="match status" value="1"/>
</dbReference>